<comment type="caution">
    <text evidence="2">The sequence shown here is derived from an EMBL/GenBank/DDBJ whole genome shotgun (WGS) entry which is preliminary data.</text>
</comment>
<dbReference type="Gene3D" id="1.10.443.10">
    <property type="entry name" value="Intergrase catalytic core"/>
    <property type="match status" value="1"/>
</dbReference>
<dbReference type="GO" id="GO:0003677">
    <property type="term" value="F:DNA binding"/>
    <property type="evidence" value="ECO:0007669"/>
    <property type="project" value="InterPro"/>
</dbReference>
<dbReference type="GO" id="GO:0015074">
    <property type="term" value="P:DNA integration"/>
    <property type="evidence" value="ECO:0007669"/>
    <property type="project" value="InterPro"/>
</dbReference>
<protein>
    <submittedName>
        <fullName evidence="2">Uncharacterized protein</fullName>
    </submittedName>
</protein>
<dbReference type="AlphaFoldDB" id="A0A2T1DUB2"/>
<reference evidence="2 3" key="2">
    <citation type="submission" date="2018-03" db="EMBL/GenBank/DDBJ databases">
        <title>The ancient ancestry and fast evolution of plastids.</title>
        <authorList>
            <person name="Moore K.R."/>
            <person name="Magnabosco C."/>
            <person name="Momper L."/>
            <person name="Gold D.A."/>
            <person name="Bosak T."/>
            <person name="Fournier G.P."/>
        </authorList>
    </citation>
    <scope>NUCLEOTIDE SEQUENCE [LARGE SCALE GENOMIC DNA]</scope>
    <source>
        <strain evidence="2 3">ULC18</strain>
    </source>
</reference>
<organism evidence="2 3">
    <name type="scientific">Stenomitos frigidus ULC18</name>
    <dbReference type="NCBI Taxonomy" id="2107698"/>
    <lineage>
        <taxon>Bacteria</taxon>
        <taxon>Bacillati</taxon>
        <taxon>Cyanobacteriota</taxon>
        <taxon>Cyanophyceae</taxon>
        <taxon>Leptolyngbyales</taxon>
        <taxon>Leptolyngbyaceae</taxon>
        <taxon>Stenomitos</taxon>
    </lineage>
</organism>
<keyword evidence="1" id="KW-0233">DNA recombination</keyword>
<accession>A0A2T1DUB2</accession>
<proteinExistence type="predicted"/>
<dbReference type="InterPro" id="IPR011010">
    <property type="entry name" value="DNA_brk_join_enz"/>
</dbReference>
<name>A0A2T1DUB2_9CYAN</name>
<dbReference type="Proteomes" id="UP000239576">
    <property type="component" value="Unassembled WGS sequence"/>
</dbReference>
<evidence type="ECO:0000256" key="1">
    <source>
        <dbReference type="ARBA" id="ARBA00023172"/>
    </source>
</evidence>
<evidence type="ECO:0000313" key="3">
    <source>
        <dbReference type="Proteomes" id="UP000239576"/>
    </source>
</evidence>
<dbReference type="InterPro" id="IPR013762">
    <property type="entry name" value="Integrase-like_cat_sf"/>
</dbReference>
<reference evidence="3" key="1">
    <citation type="submission" date="2018-02" db="EMBL/GenBank/DDBJ databases">
        <authorList>
            <person name="Moore K."/>
            <person name="Momper L."/>
        </authorList>
    </citation>
    <scope>NUCLEOTIDE SEQUENCE [LARGE SCALE GENOMIC DNA]</scope>
    <source>
        <strain evidence="3">ULC18</strain>
    </source>
</reference>
<gene>
    <name evidence="2" type="ORF">C7B82_28445</name>
</gene>
<dbReference type="SUPFAM" id="SSF56349">
    <property type="entry name" value="DNA breaking-rejoining enzymes"/>
    <property type="match status" value="1"/>
</dbReference>
<sequence>MWLKIFRENFKTAVSLGKTKQSTQGNYSSALGRFLKWLQKETWYQEIFLHNLPDRAPCTIPISRKWKPRVQDYEYGLKVEELPEHLSVFLREWQTFWMPHNSIEEENSQKCENLPRRETLVKTSVERRNKREKRRVEEQGRGTFDRPVLIKYSDKTFKNYSKSVLRFWGWCINVECYSVDEITINWITDKILLEDYATHLIQDRGRSSHSGVSIALAALSVAKYLTYKDSRRRDWSDIPLVEELRNLCNQYKGEYNKQKPQSDEEKWEEKELAHEEARKVVWYLYQHCAKLNARGEKRSASAILKAWRVYLIVKILVYAPIRQQEIRNLREGDTLIRVKDKNGAERYAVRIRNHKNLNKTGKSRYYPLPTVLTQDLDIWLQLIRPTAIEAAKNLDDYLKFFGYSLELEKQLSQRLEEAKKGKTLRKVKNLEDYISSLKKRIKAIHGRIESWEVAKANAEKCNSVFFIIGTGNSQTSFCEPYTDDRFSLLCELVSWNVGGATNALFGCPKFLNPHGFRHIGSKHLRLIGKANCKEAFSSLQGHSVEIDDEYAAQITKDYDLIEEIVDDWWE</sequence>
<keyword evidence="3" id="KW-1185">Reference proteome</keyword>
<evidence type="ECO:0000313" key="2">
    <source>
        <dbReference type="EMBL" id="PSB24075.1"/>
    </source>
</evidence>
<dbReference type="EMBL" id="PVWK01000154">
    <property type="protein sequence ID" value="PSB24075.1"/>
    <property type="molecule type" value="Genomic_DNA"/>
</dbReference>
<dbReference type="GO" id="GO:0006310">
    <property type="term" value="P:DNA recombination"/>
    <property type="evidence" value="ECO:0007669"/>
    <property type="project" value="UniProtKB-KW"/>
</dbReference>